<dbReference type="GeneID" id="5722449"/>
<feature type="compositionally biased region" description="Low complexity" evidence="1">
    <location>
        <begin position="413"/>
        <end position="422"/>
    </location>
</feature>
<name>A0A2K3D4L8_CHLRE</name>
<dbReference type="PROSITE" id="PS00296">
    <property type="entry name" value="CHAPERONINS_CPN60"/>
    <property type="match status" value="1"/>
</dbReference>
<organism evidence="2 3">
    <name type="scientific">Chlamydomonas reinhardtii</name>
    <name type="common">Chlamydomonas smithii</name>
    <dbReference type="NCBI Taxonomy" id="3055"/>
    <lineage>
        <taxon>Eukaryota</taxon>
        <taxon>Viridiplantae</taxon>
        <taxon>Chlorophyta</taxon>
        <taxon>core chlorophytes</taxon>
        <taxon>Chlorophyceae</taxon>
        <taxon>CS clade</taxon>
        <taxon>Chlamydomonadales</taxon>
        <taxon>Chlamydomonadaceae</taxon>
        <taxon>Chlamydomonas</taxon>
    </lineage>
</organism>
<proteinExistence type="predicted"/>
<dbReference type="OrthoDB" id="532060at2759"/>
<gene>
    <name evidence="2" type="ORF">CHLRE_12g528250v5</name>
</gene>
<feature type="region of interest" description="Disordered" evidence="1">
    <location>
        <begin position="241"/>
        <end position="429"/>
    </location>
</feature>
<feature type="region of interest" description="Disordered" evidence="1">
    <location>
        <begin position="1366"/>
        <end position="1387"/>
    </location>
</feature>
<dbReference type="InParanoid" id="A0A2K3D4L8"/>
<sequence length="1622" mass="169292">MGNGASIHQTQPRPPEWWLEYCRQAWRSLRTRQLDEFLGLQRPALKRGQSSANLDELVKKLTQEPIPLLGDAEDTSDLTSAIAKLNSGSILHTEKRAIERLLAQRYEEALAAAAAAEQEPEVLGGGSDILRQVLYVFRSNNLATELDRSVQQQPADWRVRTHKARRRAFLVVRSLVRLKREVKRLGTPFHDLGWLMPVAAQERWGELKALAAHCRQLEAAVLDADVAINQLTALKEMQSKAAAPAPGTAGRANGRASPSRGALRSSAGRVSGTGGFPGSRVSTSGGRAVSESGAVQSRGRLRTPLTADPPPPPTAGVRGGRLANTTQPGAAPSSPLRSPMTGRKGGAGGAEVLNLGPPSSAPHGALVPSMSPMRGPNHGGSPLPSPFGRNAPANAAAGAPPGARGPVGGGILSGAPSPTGAPATPPSPSARALLREITLGGPRALMPSSTLVVRQTFITNHDKDAHSAVGALPPVAGRPGSGTQILEVSSSSSMPGTPAHSALSDAADTFLNTDGVTFSASGAPPPGSPNLAAHRPLGPAVQGSESALMSGARSPAAAARTWGVNVDPSPPGAPLPTSAGRRPLGALAHSGGGASSPGGPVGALPTSGSVSAPVPASLLASVPSATAPVPLPTANGSSTLRPRLSVPGMNGAAPADSAAASLAPALPCLIQDGENLDQALARFKLAADDARNALVDTSRQFRAVLDLCNSHWPDQRWWLAAHTQDEAALDSWPTSDEFVVNRADVVRCLKAGAVAFQFMCYEDEPVTGPTGNRFDLWTTDPWELAADLAPEKVSGVQPAQPPHPLAPKPAANGSAANGSSAAAAAAHSERLVGMPLGVRILQQLANSVAEAAGPVALENLPIILHVSERQQEAIVADLLQYSIYRRLRKNLYIVVQRSHPVMRYDPECHAFVPAEGEQPTYSPGTGFSMLQLVWGGHALFVNDAGELERLPHSLMKELRTRRTEWFVSRTCTDLALLLEDGALDMRSLANVSYMWNQPHMRYSLAVETACTYVNHRSMIAQHGSVLLCRKPKVLGMVMGRLDGAVRVDRYGGGTKAQLPVVELLTCELNSAHMQHELAEVASARSTTTSVGLGRYVFRFEVLDKLLTGPTVLRPKLLPVVDAAVQKSALKSPIEIANAAAEAAAAGGPTSAPAAAAAAAAANSSTAMAPFSLPGGISESLLAHAASQGMDTVMLRLHLSMTDLTMHHAIKVVALRANRPPILIKGKEDGEALVNLLSKSDVDLKTATQRLAAKLPSFSRQQKPGQDILVFVQDNGVSLTATNVAAGLARRERGDRIHLVTVVASDAQRGEGNALLERMMKAFRTQADVMTHVLDQEGRGLLECVADVVHQYKCGILVVGSASITSAAPTPARGAPPSTPNKAPGAAAGARGAAGAAASGPAASAMDDAANSEMLLSSVALSIMRTFQLPVILVTANTRNYLKRGGDSAVVPGKTVRPSVGGVGGAPTSSRLACMAVVERHSRPMMHHLAKLLLEPSLRQDTLALAQLLPPGMAPGNKDHDPTCIQAVALKTLMANFETIAAANDFHTPAKALVQGEWHNALCAAARDTGSQLLALQLAPGTTRSLSPMLLQLVRSCPCPVLVYPERVMIPGTGLLVAEADAQ</sequence>
<dbReference type="GO" id="GO:0005524">
    <property type="term" value="F:ATP binding"/>
    <property type="evidence" value="ECO:0007669"/>
    <property type="project" value="InterPro"/>
</dbReference>
<feature type="compositionally biased region" description="Low complexity" evidence="1">
    <location>
        <begin position="388"/>
        <end position="404"/>
    </location>
</feature>
<reference evidence="2 3" key="1">
    <citation type="journal article" date="2007" name="Science">
        <title>The Chlamydomonas genome reveals the evolution of key animal and plant functions.</title>
        <authorList>
            <person name="Merchant S.S."/>
            <person name="Prochnik S.E."/>
            <person name="Vallon O."/>
            <person name="Harris E.H."/>
            <person name="Karpowicz S.J."/>
            <person name="Witman G.B."/>
            <person name="Terry A."/>
            <person name="Salamov A."/>
            <person name="Fritz-Laylin L.K."/>
            <person name="Marechal-Drouard L."/>
            <person name="Marshall W.F."/>
            <person name="Qu L.H."/>
            <person name="Nelson D.R."/>
            <person name="Sanderfoot A.A."/>
            <person name="Spalding M.H."/>
            <person name="Kapitonov V.V."/>
            <person name="Ren Q."/>
            <person name="Ferris P."/>
            <person name="Lindquist E."/>
            <person name="Shapiro H."/>
            <person name="Lucas S.M."/>
            <person name="Grimwood J."/>
            <person name="Schmutz J."/>
            <person name="Cardol P."/>
            <person name="Cerutti H."/>
            <person name="Chanfreau G."/>
            <person name="Chen C.L."/>
            <person name="Cognat V."/>
            <person name="Croft M.T."/>
            <person name="Dent R."/>
            <person name="Dutcher S."/>
            <person name="Fernandez E."/>
            <person name="Fukuzawa H."/>
            <person name="Gonzalez-Ballester D."/>
            <person name="Gonzalez-Halphen D."/>
            <person name="Hallmann A."/>
            <person name="Hanikenne M."/>
            <person name="Hippler M."/>
            <person name="Inwood W."/>
            <person name="Jabbari K."/>
            <person name="Kalanon M."/>
            <person name="Kuras R."/>
            <person name="Lefebvre P.A."/>
            <person name="Lemaire S.D."/>
            <person name="Lobanov A.V."/>
            <person name="Lohr M."/>
            <person name="Manuell A."/>
            <person name="Meier I."/>
            <person name="Mets L."/>
            <person name="Mittag M."/>
            <person name="Mittelmeier T."/>
            <person name="Moroney J.V."/>
            <person name="Moseley J."/>
            <person name="Napoli C."/>
            <person name="Nedelcu A.M."/>
            <person name="Niyogi K."/>
            <person name="Novoselov S.V."/>
            <person name="Paulsen I.T."/>
            <person name="Pazour G."/>
            <person name="Purton S."/>
            <person name="Ral J.P."/>
            <person name="Riano-Pachon D.M."/>
            <person name="Riekhof W."/>
            <person name="Rymarquis L."/>
            <person name="Schroda M."/>
            <person name="Stern D."/>
            <person name="Umen J."/>
            <person name="Willows R."/>
            <person name="Wilson N."/>
            <person name="Zimmer S.L."/>
            <person name="Allmer J."/>
            <person name="Balk J."/>
            <person name="Bisova K."/>
            <person name="Chen C.J."/>
            <person name="Elias M."/>
            <person name="Gendler K."/>
            <person name="Hauser C."/>
            <person name="Lamb M.R."/>
            <person name="Ledford H."/>
            <person name="Long J.C."/>
            <person name="Minagawa J."/>
            <person name="Page M.D."/>
            <person name="Pan J."/>
            <person name="Pootakham W."/>
            <person name="Roje S."/>
            <person name="Rose A."/>
            <person name="Stahlberg E."/>
            <person name="Terauchi A.M."/>
            <person name="Yang P."/>
            <person name="Ball S."/>
            <person name="Bowler C."/>
            <person name="Dieckmann C.L."/>
            <person name="Gladyshev V.N."/>
            <person name="Green P."/>
            <person name="Jorgensen R."/>
            <person name="Mayfield S."/>
            <person name="Mueller-Roeber B."/>
            <person name="Rajamani S."/>
            <person name="Sayre R.T."/>
            <person name="Brokstein P."/>
            <person name="Dubchak I."/>
            <person name="Goodstein D."/>
            <person name="Hornick L."/>
            <person name="Huang Y.W."/>
            <person name="Jhaveri J."/>
            <person name="Luo Y."/>
            <person name="Martinez D."/>
            <person name="Ngau W.C."/>
            <person name="Otillar B."/>
            <person name="Poliakov A."/>
            <person name="Porter A."/>
            <person name="Szajkowski L."/>
            <person name="Werner G."/>
            <person name="Zhou K."/>
            <person name="Grigoriev I.V."/>
            <person name="Rokhsar D.S."/>
            <person name="Grossman A.R."/>
        </authorList>
    </citation>
    <scope>NUCLEOTIDE SEQUENCE [LARGE SCALE GENOMIC DNA]</scope>
    <source>
        <strain evidence="3">CC-503</strain>
    </source>
</reference>
<keyword evidence="3" id="KW-1185">Reference proteome</keyword>
<feature type="compositionally biased region" description="Low complexity" evidence="1">
    <location>
        <begin position="241"/>
        <end position="256"/>
    </location>
</feature>
<protein>
    <submittedName>
        <fullName evidence="2">Uncharacterized protein</fullName>
    </submittedName>
</protein>
<evidence type="ECO:0000313" key="3">
    <source>
        <dbReference type="Proteomes" id="UP000006906"/>
    </source>
</evidence>
<feature type="region of interest" description="Disordered" evidence="1">
    <location>
        <begin position="562"/>
        <end position="609"/>
    </location>
</feature>
<dbReference type="Gramene" id="PNW75478">
    <property type="protein sequence ID" value="PNW75478"/>
    <property type="gene ID" value="CHLRE_12g528250v5"/>
</dbReference>
<dbReference type="EMBL" id="CM008973">
    <property type="protein sequence ID" value="PNW75478.1"/>
    <property type="molecule type" value="Genomic_DNA"/>
</dbReference>
<dbReference type="ExpressionAtlas" id="A0A2K3D4L8">
    <property type="expression patterns" value="differential"/>
</dbReference>
<dbReference type="STRING" id="3055.A0A2K3D4L8"/>
<dbReference type="KEGG" id="cre:CHLRE_12g528250v5"/>
<feature type="compositionally biased region" description="Gly residues" evidence="1">
    <location>
        <begin position="590"/>
        <end position="601"/>
    </location>
</feature>
<evidence type="ECO:0000313" key="2">
    <source>
        <dbReference type="EMBL" id="PNW75478.1"/>
    </source>
</evidence>
<dbReference type="InterPro" id="IPR018370">
    <property type="entry name" value="Chaperonin_Cpn60_CS"/>
</dbReference>
<dbReference type="RefSeq" id="XP_042918619.1">
    <property type="nucleotide sequence ID" value="XM_043068524.1"/>
</dbReference>
<feature type="compositionally biased region" description="Low complexity" evidence="1">
    <location>
        <begin position="808"/>
        <end position="820"/>
    </location>
</feature>
<dbReference type="SUPFAM" id="SSF52402">
    <property type="entry name" value="Adenine nucleotide alpha hydrolases-like"/>
    <property type="match status" value="1"/>
</dbReference>
<accession>A0A2K3D4L8</accession>
<evidence type="ECO:0000256" key="1">
    <source>
        <dbReference type="SAM" id="MobiDB-lite"/>
    </source>
</evidence>
<dbReference type="GO" id="GO:0006457">
    <property type="term" value="P:protein folding"/>
    <property type="evidence" value="ECO:0007669"/>
    <property type="project" value="InterPro"/>
</dbReference>
<dbReference type="Proteomes" id="UP000006906">
    <property type="component" value="Chromosome 12"/>
</dbReference>
<feature type="region of interest" description="Disordered" evidence="1">
    <location>
        <begin position="792"/>
        <end position="820"/>
    </location>
</feature>